<dbReference type="SUPFAM" id="SSF54909">
    <property type="entry name" value="Dimeric alpha+beta barrel"/>
    <property type="match status" value="1"/>
</dbReference>
<dbReference type="PANTHER" id="PTHR37828">
    <property type="entry name" value="GSR2449 PROTEIN"/>
    <property type="match status" value="1"/>
</dbReference>
<comment type="caution">
    <text evidence="2">The sequence shown here is derived from an EMBL/GenBank/DDBJ whole genome shotgun (WGS) entry which is preliminary data.</text>
</comment>
<dbReference type="AlphaFoldDB" id="A0A645CUL6"/>
<name>A0A645CUL6_9ZZZZ</name>
<accession>A0A645CUL6</accession>
<gene>
    <name evidence="2" type="ORF">SDC9_127643</name>
</gene>
<dbReference type="EMBL" id="VSSQ01030167">
    <property type="protein sequence ID" value="MPM80593.1"/>
    <property type="molecule type" value="Genomic_DNA"/>
</dbReference>
<protein>
    <recommendedName>
        <fullName evidence="1">YCII-related domain-containing protein</fullName>
    </recommendedName>
</protein>
<proteinExistence type="predicted"/>
<dbReference type="InterPro" id="IPR005545">
    <property type="entry name" value="YCII"/>
</dbReference>
<reference evidence="2" key="1">
    <citation type="submission" date="2019-08" db="EMBL/GenBank/DDBJ databases">
        <authorList>
            <person name="Kucharzyk K."/>
            <person name="Murdoch R.W."/>
            <person name="Higgins S."/>
            <person name="Loffler F."/>
        </authorList>
    </citation>
    <scope>NUCLEOTIDE SEQUENCE</scope>
</reference>
<organism evidence="2">
    <name type="scientific">bioreactor metagenome</name>
    <dbReference type="NCBI Taxonomy" id="1076179"/>
    <lineage>
        <taxon>unclassified sequences</taxon>
        <taxon>metagenomes</taxon>
        <taxon>ecological metagenomes</taxon>
    </lineage>
</organism>
<dbReference type="PANTHER" id="PTHR37828:SF1">
    <property type="entry name" value="YCII-RELATED DOMAIN-CONTAINING PROTEIN"/>
    <property type="match status" value="1"/>
</dbReference>
<sequence>MDKSLYVMIIEKGKTYNKLTKAVIERHVANIKRLDDSEILEICGVFKSYPGVAGMYIIRANSYEDAEEICKKEPLVLEGYATYKLKEFIVANRDNNYLL</sequence>
<dbReference type="Gene3D" id="3.30.70.1060">
    <property type="entry name" value="Dimeric alpha+beta barrel"/>
    <property type="match status" value="1"/>
</dbReference>
<evidence type="ECO:0000313" key="2">
    <source>
        <dbReference type="EMBL" id="MPM80593.1"/>
    </source>
</evidence>
<evidence type="ECO:0000259" key="1">
    <source>
        <dbReference type="Pfam" id="PF03795"/>
    </source>
</evidence>
<dbReference type="InterPro" id="IPR011008">
    <property type="entry name" value="Dimeric_a/b-barrel"/>
</dbReference>
<feature type="domain" description="YCII-related" evidence="1">
    <location>
        <begin position="5"/>
        <end position="88"/>
    </location>
</feature>
<dbReference type="Pfam" id="PF03795">
    <property type="entry name" value="YCII"/>
    <property type="match status" value="1"/>
</dbReference>